<dbReference type="Gene3D" id="3.40.190.10">
    <property type="entry name" value="Periplasmic binding protein-like II"/>
    <property type="match status" value="2"/>
</dbReference>
<evidence type="ECO:0000256" key="12">
    <source>
        <dbReference type="ARBA" id="ARBA00022840"/>
    </source>
</evidence>
<organism evidence="18 19">
    <name type="scientific">Trueperella bernardiae</name>
    <dbReference type="NCBI Taxonomy" id="59561"/>
    <lineage>
        <taxon>Bacteria</taxon>
        <taxon>Bacillati</taxon>
        <taxon>Actinomycetota</taxon>
        <taxon>Actinomycetes</taxon>
        <taxon>Actinomycetales</taxon>
        <taxon>Actinomycetaceae</taxon>
        <taxon>Trueperella</taxon>
    </lineage>
</organism>
<keyword evidence="12 15" id="KW-0067">ATP-binding</keyword>
<evidence type="ECO:0000256" key="7">
    <source>
        <dbReference type="ARBA" id="ARBA00022490"/>
    </source>
</evidence>
<comment type="subcellular location">
    <subcellularLocation>
        <location evidence="2 15">Cytoplasm</location>
    </subcellularLocation>
</comment>
<comment type="caution">
    <text evidence="18">The sequence shown here is derived from an EMBL/GenBank/DDBJ whole genome shotgun (WGS) entry which is preliminary data.</text>
</comment>
<dbReference type="PANTHER" id="PTHR21403">
    <property type="entry name" value="ATP PHOSPHORIBOSYLTRANSFERASE ATP-PRTASE"/>
    <property type="match status" value="1"/>
</dbReference>
<dbReference type="AlphaFoldDB" id="A0A0W1KLS5"/>
<dbReference type="Gene3D" id="3.30.70.120">
    <property type="match status" value="1"/>
</dbReference>
<evidence type="ECO:0000313" key="18">
    <source>
        <dbReference type="EMBL" id="KTF04993.1"/>
    </source>
</evidence>
<comment type="pathway">
    <text evidence="3 15">Amino-acid biosynthesis; L-histidine biosynthesis; L-histidine from 5-phospho-alpha-D-ribose 1-diphosphate: step 1/9.</text>
</comment>
<keyword evidence="15" id="KW-0460">Magnesium</keyword>
<dbReference type="CDD" id="cd13591">
    <property type="entry name" value="PBP2_HisGL1"/>
    <property type="match status" value="1"/>
</dbReference>
<feature type="domain" description="Histidine biosynthesis HisG C-terminal" evidence="17">
    <location>
        <begin position="206"/>
        <end position="276"/>
    </location>
</feature>
<protein>
    <recommendedName>
        <fullName evidence="6 15">ATP phosphoribosyltransferase</fullName>
        <shortName evidence="15">ATP-PRT</shortName>
        <shortName evidence="15">ATP-PRTase</shortName>
        <ecNumber evidence="5 15">2.4.2.17</ecNumber>
    </recommendedName>
</protein>
<dbReference type="InterPro" id="IPR013820">
    <property type="entry name" value="ATP_PRibTrfase_cat"/>
</dbReference>
<dbReference type="PANTHER" id="PTHR21403:SF8">
    <property type="entry name" value="ATP PHOSPHORIBOSYLTRANSFERASE"/>
    <property type="match status" value="1"/>
</dbReference>
<dbReference type="HAMAP" id="MF_00079">
    <property type="entry name" value="HisG_Long"/>
    <property type="match status" value="1"/>
</dbReference>
<dbReference type="InterPro" id="IPR018198">
    <property type="entry name" value="ATP_PRibTrfase_CS"/>
</dbReference>
<keyword evidence="8 15" id="KW-0028">Amino-acid biosynthesis</keyword>
<comment type="catalytic activity">
    <reaction evidence="1 15">
        <text>1-(5-phospho-beta-D-ribosyl)-ATP + diphosphate = 5-phospho-alpha-D-ribose 1-diphosphate + ATP</text>
        <dbReference type="Rhea" id="RHEA:18473"/>
        <dbReference type="ChEBI" id="CHEBI:30616"/>
        <dbReference type="ChEBI" id="CHEBI:33019"/>
        <dbReference type="ChEBI" id="CHEBI:58017"/>
        <dbReference type="ChEBI" id="CHEBI:73183"/>
        <dbReference type="EC" id="2.4.2.17"/>
    </reaction>
</comment>
<name>A0A0W1KLS5_9ACTO</name>
<evidence type="ECO:0000256" key="13">
    <source>
        <dbReference type="ARBA" id="ARBA00023102"/>
    </source>
</evidence>
<dbReference type="InterPro" id="IPR020621">
    <property type="entry name" value="ATP-PRT_HisG_long"/>
</dbReference>
<evidence type="ECO:0000259" key="17">
    <source>
        <dbReference type="Pfam" id="PF08029"/>
    </source>
</evidence>
<dbReference type="InterPro" id="IPR015867">
    <property type="entry name" value="N-reg_PII/ATP_PRibTrfase_C"/>
</dbReference>
<dbReference type="EMBL" id="LNIZ01000001">
    <property type="protein sequence ID" value="KTF04993.1"/>
    <property type="molecule type" value="Genomic_DNA"/>
</dbReference>
<dbReference type="GO" id="GO:0005737">
    <property type="term" value="C:cytoplasm"/>
    <property type="evidence" value="ECO:0007669"/>
    <property type="project" value="UniProtKB-SubCell"/>
</dbReference>
<dbReference type="EC" id="2.4.2.17" evidence="5 15"/>
<dbReference type="NCBIfam" id="TIGR00070">
    <property type="entry name" value="hisG"/>
    <property type="match status" value="1"/>
</dbReference>
<evidence type="ECO:0000259" key="16">
    <source>
        <dbReference type="Pfam" id="PF01634"/>
    </source>
</evidence>
<evidence type="ECO:0000256" key="2">
    <source>
        <dbReference type="ARBA" id="ARBA00004496"/>
    </source>
</evidence>
<dbReference type="InterPro" id="IPR011322">
    <property type="entry name" value="N-reg_PII-like_a/b"/>
</dbReference>
<dbReference type="Pfam" id="PF01634">
    <property type="entry name" value="HisG"/>
    <property type="match status" value="1"/>
</dbReference>
<dbReference type="FunFam" id="3.30.70.120:FF:000003">
    <property type="entry name" value="ATP phosphoribosyltransferase"/>
    <property type="match status" value="1"/>
</dbReference>
<comment type="activity regulation">
    <text evidence="15">Feedback inhibited by histidine.</text>
</comment>
<keyword evidence="10 15" id="KW-0808">Transferase</keyword>
<keyword evidence="15" id="KW-0479">Metal-binding</keyword>
<sequence length="281" mass="30675">MLRIAVPNKGSLSEPASRMLAEAGYRQRRESRELVLVDEDNDVEFFYIRPRDVAVYVGAGTVDVGITGRDLLVDSQANAIEHRGLGFARATFRFAAPGGEHVTIADLAGKRIATSYDSLVSSYLADRGIEASVVHLDGAVESSVRLGIADAIADVVETGSTLRAAGMSVFGDPLLRSEAILIRNADQEVGHDLEILDGRLEGVIMARNYVLMDYDIQRDRLERAVMLTPGYQSPTVSPLHDEDWVAVRAMVERKKMNAVMDDLHDVGARGILVTPILTSRI</sequence>
<dbReference type="SUPFAM" id="SSF53850">
    <property type="entry name" value="Periplasmic binding protein-like II"/>
    <property type="match status" value="1"/>
</dbReference>
<keyword evidence="9 15" id="KW-0328">Glycosyltransferase</keyword>
<keyword evidence="11 15" id="KW-0547">Nucleotide-binding</keyword>
<dbReference type="GO" id="GO:0003879">
    <property type="term" value="F:ATP phosphoribosyltransferase activity"/>
    <property type="evidence" value="ECO:0007669"/>
    <property type="project" value="UniProtKB-UniRule"/>
</dbReference>
<comment type="similarity">
    <text evidence="4 15">Belongs to the ATP phosphoribosyltransferase family. Long subfamily.</text>
</comment>
<evidence type="ECO:0000256" key="15">
    <source>
        <dbReference type="HAMAP-Rule" id="MF_00079"/>
    </source>
</evidence>
<dbReference type="Pfam" id="PF08029">
    <property type="entry name" value="HisG_C"/>
    <property type="match status" value="1"/>
</dbReference>
<dbReference type="InterPro" id="IPR001348">
    <property type="entry name" value="ATP_PRibTrfase_HisG"/>
</dbReference>
<evidence type="ECO:0000256" key="10">
    <source>
        <dbReference type="ARBA" id="ARBA00022679"/>
    </source>
</evidence>
<dbReference type="Proteomes" id="UP000054404">
    <property type="component" value="Unassembled WGS sequence"/>
</dbReference>
<comment type="function">
    <text evidence="14 15">Catalyzes the condensation of ATP and 5-phosphoribose 1-diphosphate to form N'-(5'-phosphoribosyl)-ATP (PR-ATP). Has a crucial role in the pathway because the rate of histidine biosynthesis seems to be controlled primarily by regulation of HisG enzymatic activity.</text>
</comment>
<comment type="cofactor">
    <cofactor evidence="15">
        <name>Mg(2+)</name>
        <dbReference type="ChEBI" id="CHEBI:18420"/>
    </cofactor>
</comment>
<accession>A0A0W1KLS5</accession>
<evidence type="ECO:0000256" key="4">
    <source>
        <dbReference type="ARBA" id="ARBA00007955"/>
    </source>
</evidence>
<dbReference type="NCBIfam" id="TIGR03455">
    <property type="entry name" value="HisG_C-term"/>
    <property type="match status" value="1"/>
</dbReference>
<dbReference type="InterPro" id="IPR013115">
    <property type="entry name" value="HisG_C"/>
</dbReference>
<evidence type="ECO:0000256" key="6">
    <source>
        <dbReference type="ARBA" id="ARBA00020998"/>
    </source>
</evidence>
<evidence type="ECO:0000256" key="9">
    <source>
        <dbReference type="ARBA" id="ARBA00022676"/>
    </source>
</evidence>
<evidence type="ECO:0000256" key="3">
    <source>
        <dbReference type="ARBA" id="ARBA00004667"/>
    </source>
</evidence>
<proteinExistence type="inferred from homology"/>
<dbReference type="STRING" id="59561.AQZ59_00300"/>
<dbReference type="PROSITE" id="PS01316">
    <property type="entry name" value="ATP_P_PHORIBOSYLTR"/>
    <property type="match status" value="1"/>
</dbReference>
<keyword evidence="19" id="KW-1185">Reference proteome</keyword>
<dbReference type="RefSeq" id="WP_062612467.1">
    <property type="nucleotide sequence ID" value="NZ_LNIZ01000001.1"/>
</dbReference>
<keyword evidence="7 15" id="KW-0963">Cytoplasm</keyword>
<dbReference type="GO" id="GO:0000105">
    <property type="term" value="P:L-histidine biosynthetic process"/>
    <property type="evidence" value="ECO:0007669"/>
    <property type="project" value="UniProtKB-UniRule"/>
</dbReference>
<evidence type="ECO:0000256" key="11">
    <source>
        <dbReference type="ARBA" id="ARBA00022741"/>
    </source>
</evidence>
<keyword evidence="13 15" id="KW-0368">Histidine biosynthesis</keyword>
<dbReference type="UniPathway" id="UPA00031">
    <property type="reaction ID" value="UER00006"/>
</dbReference>
<dbReference type="OrthoDB" id="9801867at2"/>
<dbReference type="PATRIC" id="fig|59561.3.peg.296"/>
<reference evidence="18 19" key="1">
    <citation type="submission" date="2015-11" db="EMBL/GenBank/DDBJ databases">
        <title>Draft Genome Sequence of the Type Strain Trueperella bernardiae LCDC 89-0504T, Isolated from Blood Culture.</title>
        <authorList>
            <person name="Bernier A.-M."/>
            <person name="Bernard K."/>
        </authorList>
    </citation>
    <scope>NUCLEOTIDE SEQUENCE [LARGE SCALE GENOMIC DNA]</scope>
    <source>
        <strain evidence="18 19">LCDC 89-0504</strain>
    </source>
</reference>
<dbReference type="GO" id="GO:0005524">
    <property type="term" value="F:ATP binding"/>
    <property type="evidence" value="ECO:0007669"/>
    <property type="project" value="UniProtKB-KW"/>
</dbReference>
<evidence type="ECO:0000256" key="8">
    <source>
        <dbReference type="ARBA" id="ARBA00022605"/>
    </source>
</evidence>
<evidence type="ECO:0000256" key="14">
    <source>
        <dbReference type="ARBA" id="ARBA00024861"/>
    </source>
</evidence>
<dbReference type="SUPFAM" id="SSF54913">
    <property type="entry name" value="GlnB-like"/>
    <property type="match status" value="1"/>
</dbReference>
<gene>
    <name evidence="15 18" type="primary">hisG</name>
    <name evidence="18" type="ORF">AQZ59_00300</name>
</gene>
<evidence type="ECO:0000256" key="5">
    <source>
        <dbReference type="ARBA" id="ARBA00011946"/>
    </source>
</evidence>
<evidence type="ECO:0000256" key="1">
    <source>
        <dbReference type="ARBA" id="ARBA00000915"/>
    </source>
</evidence>
<feature type="domain" description="ATP phosphoribosyltransferase catalytic" evidence="16">
    <location>
        <begin position="49"/>
        <end position="188"/>
    </location>
</feature>
<evidence type="ECO:0000313" key="19">
    <source>
        <dbReference type="Proteomes" id="UP000054404"/>
    </source>
</evidence>
<dbReference type="GO" id="GO:0000287">
    <property type="term" value="F:magnesium ion binding"/>
    <property type="evidence" value="ECO:0007669"/>
    <property type="project" value="UniProtKB-UniRule"/>
</dbReference>